<keyword evidence="15" id="KW-1185">Reference proteome</keyword>
<dbReference type="Gene3D" id="3.40.50.10380">
    <property type="entry name" value="Malic enzyme, N-terminal domain"/>
    <property type="match status" value="1"/>
</dbReference>
<evidence type="ECO:0000256" key="4">
    <source>
        <dbReference type="ARBA" id="ARBA00008756"/>
    </source>
</evidence>
<feature type="domain" description="Malic enzyme NAD-binding" evidence="12">
    <location>
        <begin position="170"/>
        <end position="407"/>
    </location>
</feature>
<sequence length="794" mass="85452">MTESASDKRAQLQRAALDYHAYPTPGKLAIAATKPLSNQRDLALAYSPGVAAPCEAIVADPADAFRYTGRGNLVAVITNGTAVLGLGDIGPLAAKPVMEGKAVLFKKFAGIDVFDIEINEKDPDRLVDIIAALEPTFGGINLEDIKAPDCFYVERRLRERMKIPVFHDDQHGTAIVVGAAILNGLKVVGKDLKQVKLVTSGAGAAALACLNLLVKLGLPREHIWVTDLAGVVYEGRAELMDPDKAQFAQKTDARTLAEVIEGADVFLGLSAGGVLKPEMVARMAARPLILALANPTPEILPEQVRAVRDDAVMATGRSDYPNQVNNVLCFPYIFRGALDVGATTITDEMEIAAVHAIAELAQAEQSEVVAQAYAGETLAFGPEYLIPKPFDPRLMIKIAPAVAEAAMRSGVAQRPIADLDAYRERLQSFVFASGTLMKPVYAIAKRAQHKKVAYAEGEEERVLRAAQVVVDEGLARPTLIGRPAVIAQRIEKFGLRLREGVDYDVVNVEYDHRYRTFWQEYHRLMERRGVTEQMAKIEMRRRLTLIGAMLLRHGDVHGLICGTWGVPTMHLNYIDQVIGKRPGAHVYAAMNAILLPGRQVFLVDTHINHDPSAEQLAEITQMAARKIMRFGITPKAALLSHSNFGSSDHPSAVKMRQALALLREQAPWLEVDGEMHGDVALDAAMRAAIMPRSTLTGEANLLVCPNIDAANIAYNLLKTAAGGNIAIGPMLLGVAKPVHILTASSTVRRIVNMTALTVAEANVGPRAVGASAGSLGADDAGGTRSATSVMPGEP</sequence>
<dbReference type="InterPro" id="IPR036291">
    <property type="entry name" value="NAD(P)-bd_dom_sf"/>
</dbReference>
<evidence type="ECO:0000256" key="9">
    <source>
        <dbReference type="PIRSR" id="PIRSR036684-2"/>
    </source>
</evidence>
<feature type="active site" description="Proton acceptor" evidence="8">
    <location>
        <position position="101"/>
    </location>
</feature>
<comment type="cofactor">
    <cofactor evidence="1">
        <name>Mn(2+)</name>
        <dbReference type="ChEBI" id="CHEBI:29035"/>
    </cofactor>
</comment>
<dbReference type="SUPFAM" id="SSF53659">
    <property type="entry name" value="Isocitrate/Isopropylmalate dehydrogenase-like"/>
    <property type="match status" value="1"/>
</dbReference>
<evidence type="ECO:0000313" key="15">
    <source>
        <dbReference type="Proteomes" id="UP000317763"/>
    </source>
</evidence>
<dbReference type="SUPFAM" id="SSF53223">
    <property type="entry name" value="Aminoacid dehydrogenase-like, N-terminal domain"/>
    <property type="match status" value="1"/>
</dbReference>
<dbReference type="InterPro" id="IPR051674">
    <property type="entry name" value="Malate_Decarboxylase"/>
</dbReference>
<dbReference type="FunFam" id="3.40.50.720:FF:000095">
    <property type="entry name" value="NADP-dependent malic enzyme"/>
    <property type="match status" value="1"/>
</dbReference>
<comment type="similarity">
    <text evidence="3">In the N-terminal section; belongs to the malic enzymes family.</text>
</comment>
<dbReference type="STRING" id="307486.GCA_000807215_00328"/>
<evidence type="ECO:0000256" key="11">
    <source>
        <dbReference type="SAM" id="MobiDB-lite"/>
    </source>
</evidence>
<evidence type="ECO:0000256" key="2">
    <source>
        <dbReference type="ARBA" id="ARBA00001946"/>
    </source>
</evidence>
<evidence type="ECO:0000256" key="7">
    <source>
        <dbReference type="ARBA" id="ARBA00023268"/>
    </source>
</evidence>
<evidence type="ECO:0000256" key="10">
    <source>
        <dbReference type="PIRSR" id="PIRSR036684-3"/>
    </source>
</evidence>
<dbReference type="PANTHER" id="PTHR43237">
    <property type="entry name" value="NADP-DEPENDENT MALIC ENZYME"/>
    <property type="match status" value="1"/>
</dbReference>
<feature type="binding site" evidence="9">
    <location>
        <position position="144"/>
    </location>
    <ligand>
        <name>a divalent metal cation</name>
        <dbReference type="ChEBI" id="CHEBI:60240"/>
    </ligand>
</feature>
<dbReference type="Pfam" id="PF03949">
    <property type="entry name" value="Malic_M"/>
    <property type="match status" value="1"/>
</dbReference>
<dbReference type="NCBIfam" id="NF009501">
    <property type="entry name" value="PRK12861.1"/>
    <property type="match status" value="1"/>
</dbReference>
<evidence type="ECO:0000256" key="5">
    <source>
        <dbReference type="ARBA" id="ARBA00022723"/>
    </source>
</evidence>
<dbReference type="Gene3D" id="3.40.50.10950">
    <property type="match status" value="1"/>
</dbReference>
<protein>
    <submittedName>
        <fullName evidence="14">NADP-dependent malic enzyme</fullName>
        <ecNumber evidence="14">1.1.1.40</ecNumber>
    </submittedName>
</protein>
<dbReference type="InterPro" id="IPR002505">
    <property type="entry name" value="PTA_PTB"/>
</dbReference>
<dbReference type="GO" id="GO:0006108">
    <property type="term" value="P:malate metabolic process"/>
    <property type="evidence" value="ECO:0007669"/>
    <property type="project" value="InterPro"/>
</dbReference>
<dbReference type="GO" id="GO:0016746">
    <property type="term" value="F:acyltransferase activity"/>
    <property type="evidence" value="ECO:0007669"/>
    <property type="project" value="InterPro"/>
</dbReference>
<dbReference type="GO" id="GO:0051287">
    <property type="term" value="F:NAD binding"/>
    <property type="evidence" value="ECO:0007669"/>
    <property type="project" value="InterPro"/>
</dbReference>
<dbReference type="SMART" id="SM01274">
    <property type="entry name" value="malic"/>
    <property type="match status" value="1"/>
</dbReference>
<keyword evidence="10" id="KW-0521">NADP</keyword>
<dbReference type="SMART" id="SM00919">
    <property type="entry name" value="Malic_M"/>
    <property type="match status" value="1"/>
</dbReference>
<evidence type="ECO:0000256" key="8">
    <source>
        <dbReference type="PIRSR" id="PIRSR036684-1"/>
    </source>
</evidence>
<dbReference type="FunFam" id="3.40.50.10380:FF:000003">
    <property type="entry name" value="NADP-dependent malic enzyme"/>
    <property type="match status" value="1"/>
</dbReference>
<evidence type="ECO:0000256" key="3">
    <source>
        <dbReference type="ARBA" id="ARBA00007686"/>
    </source>
</evidence>
<dbReference type="Gene3D" id="3.40.50.10750">
    <property type="entry name" value="Isocitrate/Isopropylmalate dehydrogenase-like"/>
    <property type="match status" value="1"/>
</dbReference>
<evidence type="ECO:0000256" key="1">
    <source>
        <dbReference type="ARBA" id="ARBA00001936"/>
    </source>
</evidence>
<reference evidence="14 15" key="1">
    <citation type="submission" date="2019-07" db="EMBL/GenBank/DDBJ databases">
        <title>Tepidimonas taiwanensis I1-1 draft genome.</title>
        <authorList>
            <person name="Da Costa M.S."/>
            <person name="Froufe H.J.C."/>
            <person name="Egas C."/>
            <person name="Albuquerque L."/>
        </authorList>
    </citation>
    <scope>NUCLEOTIDE SEQUENCE [LARGE SCALE GENOMIC DNA]</scope>
    <source>
        <strain evidence="14 15">I1-1</strain>
    </source>
</reference>
<dbReference type="InterPro" id="IPR012302">
    <property type="entry name" value="Malic_NAD-bd"/>
</dbReference>
<dbReference type="InterPro" id="IPR012188">
    <property type="entry name" value="ME_PTA"/>
</dbReference>
<dbReference type="EMBL" id="VJOM01000043">
    <property type="protein sequence ID" value="TSE28935.1"/>
    <property type="molecule type" value="Genomic_DNA"/>
</dbReference>
<evidence type="ECO:0000256" key="6">
    <source>
        <dbReference type="ARBA" id="ARBA00023002"/>
    </source>
</evidence>
<gene>
    <name evidence="14" type="primary">maeB_2</name>
    <name evidence="14" type="ORF">Ttaiw_02462</name>
</gene>
<dbReference type="GO" id="GO:0004473">
    <property type="term" value="F:malate dehydrogenase (decarboxylating) (NADP+) activity"/>
    <property type="evidence" value="ECO:0007669"/>
    <property type="project" value="UniProtKB-EC"/>
</dbReference>
<dbReference type="RefSeq" id="WP_185974930.1">
    <property type="nucleotide sequence ID" value="NZ_CP083911.1"/>
</dbReference>
<feature type="region of interest" description="Disordered" evidence="11">
    <location>
        <begin position="771"/>
        <end position="794"/>
    </location>
</feature>
<accession>A0A554WZG5</accession>
<dbReference type="AlphaFoldDB" id="A0A554WZG5"/>
<comment type="caution">
    <text evidence="14">The sequence shown here is derived from an EMBL/GenBank/DDBJ whole genome shotgun (WGS) entry which is preliminary data.</text>
</comment>
<dbReference type="Pfam" id="PF01515">
    <property type="entry name" value="PTA_PTB"/>
    <property type="match status" value="1"/>
</dbReference>
<comment type="similarity">
    <text evidence="4">In the C-terminal section; belongs to the phosphate acetyltransferase and butyryltransferase family.</text>
</comment>
<dbReference type="InterPro" id="IPR042112">
    <property type="entry name" value="P_AcTrfase_dom2"/>
</dbReference>
<dbReference type="InterPro" id="IPR012301">
    <property type="entry name" value="Malic_N_dom"/>
</dbReference>
<evidence type="ECO:0000259" key="13">
    <source>
        <dbReference type="SMART" id="SM01274"/>
    </source>
</evidence>
<evidence type="ECO:0000259" key="12">
    <source>
        <dbReference type="SMART" id="SM00919"/>
    </source>
</evidence>
<feature type="binding site" evidence="9">
    <location>
        <position position="143"/>
    </location>
    <ligand>
        <name>a divalent metal cation</name>
        <dbReference type="ChEBI" id="CHEBI:60240"/>
    </ligand>
</feature>
<dbReference type="Proteomes" id="UP000317763">
    <property type="component" value="Unassembled WGS sequence"/>
</dbReference>
<dbReference type="InterPro" id="IPR042113">
    <property type="entry name" value="P_AcTrfase_dom1"/>
</dbReference>
<feature type="domain" description="Malic enzyme N-terminal" evidence="13">
    <location>
        <begin position="25"/>
        <end position="158"/>
    </location>
</feature>
<dbReference type="Pfam" id="PF00390">
    <property type="entry name" value="malic"/>
    <property type="match status" value="1"/>
</dbReference>
<name>A0A554WZG5_9BURK</name>
<dbReference type="EC" id="1.1.1.40" evidence="14"/>
<keyword evidence="7" id="KW-0511">Multifunctional enzyme</keyword>
<keyword evidence="5 9" id="KW-0479">Metal-binding</keyword>
<dbReference type="InterPro" id="IPR045213">
    <property type="entry name" value="Malic_NAD-bd_bact_type"/>
</dbReference>
<dbReference type="GO" id="GO:0046872">
    <property type="term" value="F:metal ion binding"/>
    <property type="evidence" value="ECO:0007669"/>
    <property type="project" value="UniProtKB-KW"/>
</dbReference>
<comment type="cofactor">
    <cofactor evidence="2">
        <name>Mg(2+)</name>
        <dbReference type="ChEBI" id="CHEBI:18420"/>
    </cofactor>
</comment>
<dbReference type="SUPFAM" id="SSF51735">
    <property type="entry name" value="NAD(P)-binding Rossmann-fold domains"/>
    <property type="match status" value="1"/>
</dbReference>
<feature type="binding site" evidence="10">
    <location>
        <begin position="83"/>
        <end position="90"/>
    </location>
    <ligand>
        <name>NADP(+)</name>
        <dbReference type="ChEBI" id="CHEBI:58349"/>
    </ligand>
</feature>
<feature type="compositionally biased region" description="Low complexity" evidence="11">
    <location>
        <begin position="771"/>
        <end position="782"/>
    </location>
</feature>
<evidence type="ECO:0000313" key="14">
    <source>
        <dbReference type="EMBL" id="TSE28935.1"/>
    </source>
</evidence>
<dbReference type="Gene3D" id="3.40.50.720">
    <property type="entry name" value="NAD(P)-binding Rossmann-like Domain"/>
    <property type="match status" value="1"/>
</dbReference>
<proteinExistence type="inferred from homology"/>
<dbReference type="PANTHER" id="PTHR43237:SF4">
    <property type="entry name" value="NADP-DEPENDENT MALIC ENZYME"/>
    <property type="match status" value="1"/>
</dbReference>
<dbReference type="CDD" id="cd05311">
    <property type="entry name" value="NAD_bind_2_malic_enz"/>
    <property type="match status" value="1"/>
</dbReference>
<dbReference type="PIRSF" id="PIRSF036684">
    <property type="entry name" value="ME_PTA"/>
    <property type="match status" value="1"/>
</dbReference>
<feature type="binding site" evidence="10">
    <location>
        <position position="294"/>
    </location>
    <ligand>
        <name>a divalent metal cation</name>
        <dbReference type="ChEBI" id="CHEBI:60240"/>
    </ligand>
</feature>
<feature type="binding site" evidence="10">
    <location>
        <position position="169"/>
    </location>
    <ligand>
        <name>a divalent metal cation</name>
        <dbReference type="ChEBI" id="CHEBI:60240"/>
    </ligand>
</feature>
<dbReference type="InterPro" id="IPR037062">
    <property type="entry name" value="Malic_N_dom_sf"/>
</dbReference>
<keyword evidence="6 14" id="KW-0560">Oxidoreductase</keyword>
<dbReference type="InterPro" id="IPR046346">
    <property type="entry name" value="Aminoacid_DH-like_N_sf"/>
</dbReference>
<organism evidence="14 15">
    <name type="scientific">Tepidimonas taiwanensis</name>
    <dbReference type="NCBI Taxonomy" id="307486"/>
    <lineage>
        <taxon>Bacteria</taxon>
        <taxon>Pseudomonadati</taxon>
        <taxon>Pseudomonadota</taxon>
        <taxon>Betaproteobacteria</taxon>
        <taxon>Burkholderiales</taxon>
        <taxon>Tepidimonas</taxon>
    </lineage>
</organism>